<dbReference type="SUPFAM" id="SSF53187">
    <property type="entry name" value="Zn-dependent exopeptidases"/>
    <property type="match status" value="1"/>
</dbReference>
<accession>A0A1H9GXU0</accession>
<dbReference type="PANTHER" id="PTHR37326">
    <property type="entry name" value="BLL3975 PROTEIN"/>
    <property type="match status" value="1"/>
</dbReference>
<dbReference type="Pfam" id="PF24827">
    <property type="entry name" value="AstE_AspA_cat"/>
    <property type="match status" value="1"/>
</dbReference>
<dbReference type="Pfam" id="PF18911">
    <property type="entry name" value="PKD_4"/>
    <property type="match status" value="1"/>
</dbReference>
<evidence type="ECO:0000256" key="5">
    <source>
        <dbReference type="SAM" id="MobiDB-lite"/>
    </source>
</evidence>
<reference evidence="8" key="1">
    <citation type="submission" date="2016-10" db="EMBL/GenBank/DDBJ databases">
        <authorList>
            <person name="Varghese N."/>
            <person name="Submissions S."/>
        </authorList>
    </citation>
    <scope>NUCLEOTIDE SEQUENCE [LARGE SCALE GENOMIC DNA]</scope>
    <source>
        <strain evidence="8">DSM 25055</strain>
    </source>
</reference>
<feature type="region of interest" description="Disordered" evidence="5">
    <location>
        <begin position="253"/>
        <end position="315"/>
    </location>
</feature>
<dbReference type="RefSeq" id="WP_245742082.1">
    <property type="nucleotide sequence ID" value="NZ_FOFD01000002.1"/>
</dbReference>
<dbReference type="InterPro" id="IPR055438">
    <property type="entry name" value="AstE_AspA_cat"/>
</dbReference>
<dbReference type="InterPro" id="IPR013783">
    <property type="entry name" value="Ig-like_fold"/>
</dbReference>
<dbReference type="EMBL" id="FOFD01000002">
    <property type="protein sequence ID" value="SEQ54932.1"/>
    <property type="molecule type" value="Genomic_DNA"/>
</dbReference>
<evidence type="ECO:0000256" key="4">
    <source>
        <dbReference type="ARBA" id="ARBA00022833"/>
    </source>
</evidence>
<feature type="domain" description="PKD" evidence="6">
    <location>
        <begin position="290"/>
        <end position="373"/>
    </location>
</feature>
<dbReference type="STRING" id="1186196.SAMN04489841_2030"/>
<dbReference type="GO" id="GO:0046872">
    <property type="term" value="F:metal ion binding"/>
    <property type="evidence" value="ECO:0007669"/>
    <property type="project" value="UniProtKB-KW"/>
</dbReference>
<evidence type="ECO:0000313" key="7">
    <source>
        <dbReference type="EMBL" id="SEQ54932.1"/>
    </source>
</evidence>
<dbReference type="AlphaFoldDB" id="A0A1H9GXU0"/>
<comment type="cofactor">
    <cofactor evidence="1">
        <name>Zn(2+)</name>
        <dbReference type="ChEBI" id="CHEBI:29105"/>
    </cofactor>
</comment>
<dbReference type="InterPro" id="IPR000601">
    <property type="entry name" value="PKD_dom"/>
</dbReference>
<evidence type="ECO:0000256" key="1">
    <source>
        <dbReference type="ARBA" id="ARBA00001947"/>
    </source>
</evidence>
<dbReference type="Gene3D" id="2.60.40.10">
    <property type="entry name" value="Immunoglobulins"/>
    <property type="match status" value="1"/>
</dbReference>
<dbReference type="SMART" id="SM00089">
    <property type="entry name" value="PKD"/>
    <property type="match status" value="1"/>
</dbReference>
<dbReference type="Proteomes" id="UP000199114">
    <property type="component" value="Unassembled WGS sequence"/>
</dbReference>
<dbReference type="GO" id="GO:0016788">
    <property type="term" value="F:hydrolase activity, acting on ester bonds"/>
    <property type="evidence" value="ECO:0007669"/>
    <property type="project" value="InterPro"/>
</dbReference>
<evidence type="ECO:0000313" key="8">
    <source>
        <dbReference type="Proteomes" id="UP000199114"/>
    </source>
</evidence>
<feature type="compositionally biased region" description="Polar residues" evidence="5">
    <location>
        <begin position="285"/>
        <end position="311"/>
    </location>
</feature>
<name>A0A1H9GXU0_9EURY</name>
<feature type="compositionally biased region" description="Acidic residues" evidence="5">
    <location>
        <begin position="263"/>
        <end position="277"/>
    </location>
</feature>
<dbReference type="PANTHER" id="PTHR37326:SF1">
    <property type="entry name" value="BLL3975 PROTEIN"/>
    <property type="match status" value="1"/>
</dbReference>
<evidence type="ECO:0000256" key="3">
    <source>
        <dbReference type="ARBA" id="ARBA00022801"/>
    </source>
</evidence>
<dbReference type="SUPFAM" id="SSF49299">
    <property type="entry name" value="PKD domain"/>
    <property type="match status" value="1"/>
</dbReference>
<protein>
    <submittedName>
        <fullName evidence="7">PKD domain-containing protein</fullName>
    </submittedName>
</protein>
<gene>
    <name evidence="7" type="ORF">SAMN04489841_2030</name>
</gene>
<evidence type="ECO:0000256" key="2">
    <source>
        <dbReference type="ARBA" id="ARBA00022723"/>
    </source>
</evidence>
<keyword evidence="2" id="KW-0479">Metal-binding</keyword>
<dbReference type="PROSITE" id="PS50093">
    <property type="entry name" value="PKD"/>
    <property type="match status" value="1"/>
</dbReference>
<proteinExistence type="predicted"/>
<dbReference type="InterPro" id="IPR022409">
    <property type="entry name" value="PKD/Chitinase_dom"/>
</dbReference>
<organism evidence="7 8">
    <name type="scientific">Natrinema salaciae</name>
    <dbReference type="NCBI Taxonomy" id="1186196"/>
    <lineage>
        <taxon>Archaea</taxon>
        <taxon>Methanobacteriati</taxon>
        <taxon>Methanobacteriota</taxon>
        <taxon>Stenosarchaea group</taxon>
        <taxon>Halobacteria</taxon>
        <taxon>Halobacteriales</taxon>
        <taxon>Natrialbaceae</taxon>
        <taxon>Natrinema</taxon>
    </lineage>
</organism>
<keyword evidence="3" id="KW-0378">Hydrolase</keyword>
<sequence length="375" mass="39310">MTGSCALASASLAGAAGVAAQSDEETVSRESFAIRKGTAEETTVYVTTADADGPTAVVVGGLHGNEVAGYTAADRIADWTIDAGTLVTIPETNAVAIERGTRNDENGNNLNRQFPEGMKPQTELARALWNVVTEYDPDIFIDLHESTGVYAGDTSDGVGQAIFHSDGAAATDAAADAADYVTQAHIDDPDLAFQIGPFSSPSADPKGLFAHKAARDLGAESFLAETVSKPALGTRVQWHTTVVDRLFQGELLRNGASTSTQEADPDESAEESTDSDAGDSSTTSPNAQIQLLPTWSSESTLDPGQTVTLDASRSRDPDGEIVRYEWCVGDSDSFEETGETIEVTVDSNGEHPVELRVVDDDGSTGTDRITLSAGC</sequence>
<evidence type="ECO:0000259" key="6">
    <source>
        <dbReference type="PROSITE" id="PS50093"/>
    </source>
</evidence>
<dbReference type="Gene3D" id="3.40.630.10">
    <property type="entry name" value="Zn peptidases"/>
    <property type="match status" value="1"/>
</dbReference>
<dbReference type="InterPro" id="IPR035986">
    <property type="entry name" value="PKD_dom_sf"/>
</dbReference>
<dbReference type="CDD" id="cd00146">
    <property type="entry name" value="PKD"/>
    <property type="match status" value="1"/>
</dbReference>
<dbReference type="InterPro" id="IPR053138">
    <property type="entry name" value="N-alpha-Ac-DABA_deacetylase"/>
</dbReference>
<keyword evidence="4" id="KW-0862">Zinc</keyword>
<keyword evidence="8" id="KW-1185">Reference proteome</keyword>